<name>A0A135L120_9BACI</name>
<evidence type="ECO:0000313" key="5">
    <source>
        <dbReference type="EMBL" id="KXG42701.1"/>
    </source>
</evidence>
<dbReference type="PANTHER" id="PTHR11061">
    <property type="entry name" value="RNA M5U METHYLTRANSFERASE"/>
    <property type="match status" value="1"/>
</dbReference>
<dbReference type="PANTHER" id="PTHR11061:SF45">
    <property type="match status" value="1"/>
</dbReference>
<evidence type="ECO:0000256" key="4">
    <source>
        <dbReference type="PROSITE-ProRule" id="PRU01024"/>
    </source>
</evidence>
<dbReference type="EMBL" id="LSKU01000001">
    <property type="protein sequence ID" value="KXG42701.1"/>
    <property type="molecule type" value="Genomic_DNA"/>
</dbReference>
<dbReference type="AlphaFoldDB" id="A0A135L120"/>
<organism evidence="5 6">
    <name type="scientific">Tepidibacillus decaturensis</name>
    <dbReference type="NCBI Taxonomy" id="1413211"/>
    <lineage>
        <taxon>Bacteria</taxon>
        <taxon>Bacillati</taxon>
        <taxon>Bacillota</taxon>
        <taxon>Bacilli</taxon>
        <taxon>Bacillales</taxon>
        <taxon>Bacillaceae</taxon>
        <taxon>Tepidibacillus</taxon>
    </lineage>
</organism>
<keyword evidence="6" id="KW-1185">Reference proteome</keyword>
<evidence type="ECO:0000256" key="2">
    <source>
        <dbReference type="ARBA" id="ARBA00022679"/>
    </source>
</evidence>
<keyword evidence="2 4" id="KW-0808">Transferase</keyword>
<dbReference type="Proteomes" id="UP000070352">
    <property type="component" value="Unassembled WGS sequence"/>
</dbReference>
<dbReference type="SUPFAM" id="SSF53335">
    <property type="entry name" value="S-adenosyl-L-methionine-dependent methyltransferases"/>
    <property type="match status" value="1"/>
</dbReference>
<comment type="caution">
    <text evidence="4">Lacks conserved residue(s) required for the propagation of feature annotation.</text>
</comment>
<keyword evidence="3 4" id="KW-0949">S-adenosyl-L-methionine</keyword>
<feature type="binding site" evidence="4">
    <location>
        <position position="56"/>
    </location>
    <ligand>
        <name>S-adenosyl-L-methionine</name>
        <dbReference type="ChEBI" id="CHEBI:59789"/>
    </ligand>
</feature>
<dbReference type="InterPro" id="IPR010280">
    <property type="entry name" value="U5_MeTrfase_fam"/>
</dbReference>
<comment type="similarity">
    <text evidence="4">Belongs to the class I-like SAM-binding methyltransferase superfamily. RNA M5U methyltransferase family.</text>
</comment>
<comment type="caution">
    <text evidence="5">The sequence shown here is derived from an EMBL/GenBank/DDBJ whole genome shotgun (WGS) entry which is preliminary data.</text>
</comment>
<evidence type="ECO:0000256" key="3">
    <source>
        <dbReference type="ARBA" id="ARBA00022691"/>
    </source>
</evidence>
<dbReference type="InterPro" id="IPR029063">
    <property type="entry name" value="SAM-dependent_MTases_sf"/>
</dbReference>
<sequence>MAYKGQLEAKRELVKEAIEKYTNLQDIEIRLTIGKAEELLPKWVKNGFQIELLIVDPPRTGLDPKLLKMIIQVKPKRFIYVSYNPSTLGKDLSILLKEGYKVKYIQPVDIPADDTCG</sequence>
<dbReference type="STRING" id="1413211.U473_00550"/>
<reference evidence="5 6" key="1">
    <citation type="submission" date="2016-02" db="EMBL/GenBank/DDBJ databases">
        <title>Draft Genome for Tepidibacillus decaturensis nov. sp. Strain Z9, an Anaerobic, Moderately Thermophilic and Heterotrophic Bacterium from Deep Subsurface of the Illinois Basin, USA.</title>
        <authorList>
            <person name="Dong Y."/>
            <person name="Chang J.Y."/>
            <person name="Sanford R."/>
            <person name="Fouke B.W."/>
        </authorList>
    </citation>
    <scope>NUCLEOTIDE SEQUENCE [LARGE SCALE GENOMIC DNA]</scope>
    <source>
        <strain evidence="5 6">Z9</strain>
    </source>
</reference>
<keyword evidence="1 4" id="KW-0489">Methyltransferase</keyword>
<dbReference type="GO" id="GO:0070475">
    <property type="term" value="P:rRNA base methylation"/>
    <property type="evidence" value="ECO:0007669"/>
    <property type="project" value="TreeGrafter"/>
</dbReference>
<protein>
    <submittedName>
        <fullName evidence="5">Uncharacterized protein</fullName>
    </submittedName>
</protein>
<evidence type="ECO:0000256" key="1">
    <source>
        <dbReference type="ARBA" id="ARBA00022603"/>
    </source>
</evidence>
<dbReference type="GO" id="GO:0070041">
    <property type="term" value="F:rRNA (uridine-C5-)-methyltransferase activity"/>
    <property type="evidence" value="ECO:0007669"/>
    <property type="project" value="TreeGrafter"/>
</dbReference>
<accession>A0A135L120</accession>
<dbReference type="PROSITE" id="PS51687">
    <property type="entry name" value="SAM_MT_RNA_M5U"/>
    <property type="match status" value="1"/>
</dbReference>
<dbReference type="Pfam" id="PF05958">
    <property type="entry name" value="tRNA_U5-meth_tr"/>
    <property type="match status" value="1"/>
</dbReference>
<evidence type="ECO:0000313" key="6">
    <source>
        <dbReference type="Proteomes" id="UP000070352"/>
    </source>
</evidence>
<proteinExistence type="inferred from homology"/>
<dbReference type="RefSeq" id="WP_068722412.1">
    <property type="nucleotide sequence ID" value="NZ_LSKU01000001.1"/>
</dbReference>
<gene>
    <name evidence="5" type="ORF">U473_00550</name>
</gene>
<dbReference type="Gene3D" id="3.40.50.150">
    <property type="entry name" value="Vaccinia Virus protein VP39"/>
    <property type="match status" value="1"/>
</dbReference>